<feature type="transmembrane region" description="Helical" evidence="1">
    <location>
        <begin position="92"/>
        <end position="113"/>
    </location>
</feature>
<keyword evidence="2" id="KW-0378">Hydrolase</keyword>
<proteinExistence type="predicted"/>
<dbReference type="PANTHER" id="PTHR40031">
    <property type="entry name" value="HYPOTHETICAL MEMBRANE SPANNING PROTEIN"/>
    <property type="match status" value="1"/>
</dbReference>
<dbReference type="EMBL" id="SRLE01000009">
    <property type="protein sequence ID" value="TGD72515.1"/>
    <property type="molecule type" value="Genomic_DNA"/>
</dbReference>
<sequence length="333" mass="36719">MDPVTQAAVGAAAAQLGAPRRQYAKAAVIGALAGMAPDLDVLIRSSEDPLLALEFHRHFTHSLLFIPLLGGLCGLLLYALLGRRWQLPLRQVLLWSVLGYATHGLLDGCTSYGTQLLWPLSNHRFAWDIVSVIDPLFTVPLSIALVLAASRQSRPWLLAGVAWGALYLGVGVVQHERAVAIGEAIAAQRGHQPLKLEAKPSFGNLVVWKTVYATPERFYVDAVRPGLGTPRVWEGESIARLDQARDFPWLGDGDQQARDIARFDHFSAGYLGIDPINPLRVVDIRYSMLPHHVAPLWGIELSPQRGPEEHVSWYAQRTRGSEALRELLGMIFE</sequence>
<dbReference type="GO" id="GO:0016787">
    <property type="term" value="F:hydrolase activity"/>
    <property type="evidence" value="ECO:0007669"/>
    <property type="project" value="UniProtKB-KW"/>
</dbReference>
<dbReference type="InterPro" id="IPR053170">
    <property type="entry name" value="Transcription_regulator"/>
</dbReference>
<dbReference type="InterPro" id="IPR007404">
    <property type="entry name" value="YdjM-like"/>
</dbReference>
<evidence type="ECO:0000256" key="1">
    <source>
        <dbReference type="SAM" id="Phobius"/>
    </source>
</evidence>
<dbReference type="RefSeq" id="WP_135444702.1">
    <property type="nucleotide sequence ID" value="NZ_SRLE01000009.1"/>
</dbReference>
<keyword evidence="1" id="KW-0472">Membrane</keyword>
<keyword evidence="1" id="KW-0812">Transmembrane</keyword>
<organism evidence="2 3">
    <name type="scientific">Mangrovimicrobium sediminis</name>
    <dbReference type="NCBI Taxonomy" id="2562682"/>
    <lineage>
        <taxon>Bacteria</taxon>
        <taxon>Pseudomonadati</taxon>
        <taxon>Pseudomonadota</taxon>
        <taxon>Gammaproteobacteria</taxon>
        <taxon>Cellvibrionales</taxon>
        <taxon>Halieaceae</taxon>
        <taxon>Mangrovimicrobium</taxon>
    </lineage>
</organism>
<dbReference type="Proteomes" id="UP000298050">
    <property type="component" value="Unassembled WGS sequence"/>
</dbReference>
<protein>
    <submittedName>
        <fullName evidence="2">Metal-dependent hydrolase</fullName>
    </submittedName>
</protein>
<accession>A0A4Z0LZN2</accession>
<dbReference type="AlphaFoldDB" id="A0A4Z0LZN2"/>
<keyword evidence="1" id="KW-1133">Transmembrane helix</keyword>
<evidence type="ECO:0000313" key="3">
    <source>
        <dbReference type="Proteomes" id="UP000298050"/>
    </source>
</evidence>
<gene>
    <name evidence="2" type="ORF">E4634_13360</name>
</gene>
<comment type="caution">
    <text evidence="2">The sequence shown here is derived from an EMBL/GenBank/DDBJ whole genome shotgun (WGS) entry which is preliminary data.</text>
</comment>
<dbReference type="Pfam" id="PF04307">
    <property type="entry name" value="YdjM"/>
    <property type="match status" value="1"/>
</dbReference>
<dbReference type="OrthoDB" id="9781927at2"/>
<reference evidence="2 3" key="1">
    <citation type="submission" date="2019-04" db="EMBL/GenBank/DDBJ databases">
        <title>Taxonomy of novel Haliea sp. from mangrove soil of West Coast of India.</title>
        <authorList>
            <person name="Verma A."/>
            <person name="Kumar P."/>
            <person name="Krishnamurthi S."/>
        </authorList>
    </citation>
    <scope>NUCLEOTIDE SEQUENCE [LARGE SCALE GENOMIC DNA]</scope>
    <source>
        <strain evidence="2 3">SAOS-164</strain>
    </source>
</reference>
<dbReference type="PANTHER" id="PTHR40031:SF1">
    <property type="entry name" value="MEMBRANE-BOUND METAL-DEPENDENT HYDROLASE"/>
    <property type="match status" value="1"/>
</dbReference>
<feature type="transmembrane region" description="Helical" evidence="1">
    <location>
        <begin position="125"/>
        <end position="149"/>
    </location>
</feature>
<feature type="transmembrane region" description="Helical" evidence="1">
    <location>
        <begin position="59"/>
        <end position="80"/>
    </location>
</feature>
<name>A0A4Z0LZN2_9GAMM</name>
<feature type="transmembrane region" description="Helical" evidence="1">
    <location>
        <begin position="156"/>
        <end position="173"/>
    </location>
</feature>
<evidence type="ECO:0000313" key="2">
    <source>
        <dbReference type="EMBL" id="TGD72515.1"/>
    </source>
</evidence>
<keyword evidence="3" id="KW-1185">Reference proteome</keyword>